<dbReference type="SMART" id="SM00248">
    <property type="entry name" value="ANK"/>
    <property type="match status" value="5"/>
</dbReference>
<dbReference type="Pfam" id="PF12796">
    <property type="entry name" value="Ank_2"/>
    <property type="match status" value="1"/>
</dbReference>
<dbReference type="Gene3D" id="1.25.40.20">
    <property type="entry name" value="Ankyrin repeat-containing domain"/>
    <property type="match status" value="2"/>
</dbReference>
<feature type="transmembrane region" description="Helical" evidence="2">
    <location>
        <begin position="598"/>
        <end position="623"/>
    </location>
</feature>
<comment type="subcellular location">
    <subcellularLocation>
        <location evidence="1">Cell membrane</location>
        <topology evidence="1">Peripheral membrane protein</topology>
        <orientation evidence="1">Cytoplasmic side</orientation>
    </subcellularLocation>
</comment>
<dbReference type="AlphaFoldDB" id="A0ABD1MWS6"/>
<evidence type="ECO:0000256" key="2">
    <source>
        <dbReference type="SAM" id="Phobius"/>
    </source>
</evidence>
<dbReference type="InterPro" id="IPR026961">
    <property type="entry name" value="PGG_dom"/>
</dbReference>
<evidence type="ECO:0000259" key="3">
    <source>
        <dbReference type="Pfam" id="PF13962"/>
    </source>
</evidence>
<dbReference type="PANTHER" id="PTHR24177">
    <property type="entry name" value="CASKIN"/>
    <property type="match status" value="1"/>
</dbReference>
<feature type="domain" description="PGG" evidence="3">
    <location>
        <begin position="510"/>
        <end position="622"/>
    </location>
</feature>
<evidence type="ECO:0000256" key="1">
    <source>
        <dbReference type="ARBA" id="ARBA00004413"/>
    </source>
</evidence>
<dbReference type="PANTHER" id="PTHR24177:SF458">
    <property type="entry name" value="ANKYRIN REPEAT PLANT-LIKE PROTEIN"/>
    <property type="match status" value="1"/>
</dbReference>
<gene>
    <name evidence="4" type="ORF">Fmac_008194</name>
</gene>
<proteinExistence type="predicted"/>
<dbReference type="InterPro" id="IPR036770">
    <property type="entry name" value="Ankyrin_rpt-contain_sf"/>
</dbReference>
<accession>A0ABD1MWS6</accession>
<keyword evidence="2" id="KW-1133">Transmembrane helix</keyword>
<keyword evidence="2" id="KW-0812">Transmembrane</keyword>
<evidence type="ECO:0000313" key="5">
    <source>
        <dbReference type="Proteomes" id="UP001603857"/>
    </source>
</evidence>
<feature type="transmembrane region" description="Helical" evidence="2">
    <location>
        <begin position="520"/>
        <end position="537"/>
    </location>
</feature>
<feature type="transmembrane region" description="Helical" evidence="2">
    <location>
        <begin position="32"/>
        <end position="51"/>
    </location>
</feature>
<protein>
    <recommendedName>
        <fullName evidence="3">PGG domain-containing protein</fullName>
    </recommendedName>
</protein>
<dbReference type="SUPFAM" id="SSF48403">
    <property type="entry name" value="Ankyrin repeat"/>
    <property type="match status" value="1"/>
</dbReference>
<feature type="transmembrane region" description="Helical" evidence="2">
    <location>
        <begin position="557"/>
        <end position="586"/>
    </location>
</feature>
<name>A0ABD1MWS6_9FABA</name>
<reference evidence="4 5" key="1">
    <citation type="submission" date="2024-08" db="EMBL/GenBank/DDBJ databases">
        <title>Insights into the chromosomal genome structure of Flemingia macrophylla.</title>
        <authorList>
            <person name="Ding Y."/>
            <person name="Zhao Y."/>
            <person name="Bi W."/>
            <person name="Wu M."/>
            <person name="Zhao G."/>
            <person name="Gong Y."/>
            <person name="Li W."/>
            <person name="Zhang P."/>
        </authorList>
    </citation>
    <scope>NUCLEOTIDE SEQUENCE [LARGE SCALE GENOMIC DNA]</scope>
    <source>
        <strain evidence="4">DYQJB</strain>
        <tissue evidence="4">Leaf</tissue>
    </source>
</reference>
<dbReference type="InterPro" id="IPR002110">
    <property type="entry name" value="Ankyrin_rpt"/>
</dbReference>
<comment type="caution">
    <text evidence="4">The sequence shown here is derived from an EMBL/GenBank/DDBJ whole genome shotgun (WGS) entry which is preliminary data.</text>
</comment>
<organism evidence="4 5">
    <name type="scientific">Flemingia macrophylla</name>
    <dbReference type="NCBI Taxonomy" id="520843"/>
    <lineage>
        <taxon>Eukaryota</taxon>
        <taxon>Viridiplantae</taxon>
        <taxon>Streptophyta</taxon>
        <taxon>Embryophyta</taxon>
        <taxon>Tracheophyta</taxon>
        <taxon>Spermatophyta</taxon>
        <taxon>Magnoliopsida</taxon>
        <taxon>eudicotyledons</taxon>
        <taxon>Gunneridae</taxon>
        <taxon>Pentapetalae</taxon>
        <taxon>rosids</taxon>
        <taxon>fabids</taxon>
        <taxon>Fabales</taxon>
        <taxon>Fabaceae</taxon>
        <taxon>Papilionoideae</taxon>
        <taxon>50 kb inversion clade</taxon>
        <taxon>NPAAA clade</taxon>
        <taxon>indigoferoid/millettioid clade</taxon>
        <taxon>Phaseoleae</taxon>
        <taxon>Flemingia</taxon>
    </lineage>
</organism>
<dbReference type="Pfam" id="PF13962">
    <property type="entry name" value="PGG"/>
    <property type="match status" value="1"/>
</dbReference>
<sequence length="672" mass="76364">MEAHKRRLLRREILVTSYTYKSHTYEANSYKLLLLISLLTLTLKLLCYISLRLELKHEGSPFSGKHNSYPICIYTDRKICADFKYFEVDINMEMINANPTSSLPPQSQVVQIASPLQHASRHLVEHKKEYLEKCIPLYKIALRGDWNAAKNMVDADKTLLNAAITKEWGTLLHVVAGTKHVHFVDKLLKLLNPCDLELKNFNGNTAFCFAAASGNLQIAAMMIKKNPSLTKIRGGEEATPLYMAVLQGKGDMASYLYPLSRDILEKDDLTTLFFLCIKNDLYDLALRMLQEQSMLALTRDEYDEIGLHILARKPCGLSCRGQWYRQSKIMHSSMDLTPFVQLVGCLWSMLLGQDFDETEMRTFTSQPTQITFDATEVGNFHFVATLMRSYPDLLWEVDAKNRSIMHMAVVHRHSTIFSLIHELGSFKYFIATFEDDEGNNILHYAAKLTPQNKLSLISGAALQMTHELLWFEEVKKIMLLQDIDKRNAKGKTPREIFSEDHKELLTKAESWTKSTANNSMLVSTLITTGVLTATFMIPGGNNKSSGTPNYLQKTAFYVFAVSVACALISAVASILMFLSILISSYAEDECFKSLPFKLLVGMVAQIISITSMMVAFSAAFYITYSYGLTWVPIFISVLSFPSIPLFTFLIFPLWSDIFHSSYFCMYLFRPRK</sequence>
<dbReference type="EMBL" id="JBGMDY010000003">
    <property type="protein sequence ID" value="KAL2340254.1"/>
    <property type="molecule type" value="Genomic_DNA"/>
</dbReference>
<keyword evidence="2" id="KW-0472">Membrane</keyword>
<dbReference type="GO" id="GO:0005886">
    <property type="term" value="C:plasma membrane"/>
    <property type="evidence" value="ECO:0007669"/>
    <property type="project" value="UniProtKB-SubCell"/>
</dbReference>
<dbReference type="Proteomes" id="UP001603857">
    <property type="component" value="Unassembled WGS sequence"/>
</dbReference>
<evidence type="ECO:0000313" key="4">
    <source>
        <dbReference type="EMBL" id="KAL2340254.1"/>
    </source>
</evidence>
<keyword evidence="5" id="KW-1185">Reference proteome</keyword>